<comment type="caution">
    <text evidence="1">The sequence shown here is derived from an EMBL/GenBank/DDBJ whole genome shotgun (WGS) entry which is preliminary data.</text>
</comment>
<dbReference type="EMBL" id="AMCI01001810">
    <property type="protein sequence ID" value="EJX04430.1"/>
    <property type="molecule type" value="Genomic_DNA"/>
</dbReference>
<gene>
    <name evidence="1" type="ORF">EVA_07462</name>
</gene>
<sequence>MLIVTTAKITELQKGEDTKNSVKTALFTEFSLSFQE</sequence>
<proteinExistence type="predicted"/>
<reference evidence="1" key="1">
    <citation type="journal article" date="2012" name="PLoS ONE">
        <title>Gene sets for utilization of primary and secondary nutrition supplies in the distal gut of endangered iberian lynx.</title>
        <authorList>
            <person name="Alcaide M."/>
            <person name="Messina E."/>
            <person name="Richter M."/>
            <person name="Bargiela R."/>
            <person name="Peplies J."/>
            <person name="Huws S.A."/>
            <person name="Newbold C.J."/>
            <person name="Golyshin P.N."/>
            <person name="Simon M.A."/>
            <person name="Lopez G."/>
            <person name="Yakimov M.M."/>
            <person name="Ferrer M."/>
        </authorList>
    </citation>
    <scope>NUCLEOTIDE SEQUENCE</scope>
</reference>
<protein>
    <submittedName>
        <fullName evidence="1">Uncharacterized protein</fullName>
    </submittedName>
</protein>
<evidence type="ECO:0000313" key="1">
    <source>
        <dbReference type="EMBL" id="EJX04430.1"/>
    </source>
</evidence>
<accession>J9GV76</accession>
<organism evidence="1">
    <name type="scientific">gut metagenome</name>
    <dbReference type="NCBI Taxonomy" id="749906"/>
    <lineage>
        <taxon>unclassified sequences</taxon>
        <taxon>metagenomes</taxon>
        <taxon>organismal metagenomes</taxon>
    </lineage>
</organism>
<dbReference type="AlphaFoldDB" id="J9GV76"/>
<name>J9GV76_9ZZZZ</name>